<comment type="caution">
    <text evidence="2">The sequence shown here is derived from an EMBL/GenBank/DDBJ whole genome shotgun (WGS) entry which is preliminary data.</text>
</comment>
<evidence type="ECO:0000313" key="2">
    <source>
        <dbReference type="EMBL" id="GGC37803.1"/>
    </source>
</evidence>
<gene>
    <name evidence="2" type="ORF">GCM10010993_15860</name>
</gene>
<dbReference type="RefSeq" id="WP_188441502.1">
    <property type="nucleotide sequence ID" value="NZ_BMFD01000004.1"/>
</dbReference>
<protein>
    <recommendedName>
        <fullName evidence="1">Gp5/Type VI secretion system Vgr protein OB-fold domain-containing protein</fullName>
    </recommendedName>
</protein>
<keyword evidence="3" id="KW-1185">Reference proteome</keyword>
<dbReference type="InterPro" id="IPR037026">
    <property type="entry name" value="Vgr_OB-fold_dom_sf"/>
</dbReference>
<organism evidence="2 3">
    <name type="scientific">Belliella aquatica</name>
    <dbReference type="NCBI Taxonomy" id="1323734"/>
    <lineage>
        <taxon>Bacteria</taxon>
        <taxon>Pseudomonadati</taxon>
        <taxon>Bacteroidota</taxon>
        <taxon>Cytophagia</taxon>
        <taxon>Cytophagales</taxon>
        <taxon>Cyclobacteriaceae</taxon>
        <taxon>Belliella</taxon>
    </lineage>
</organism>
<proteinExistence type="predicted"/>
<dbReference type="EMBL" id="BMFD01000004">
    <property type="protein sequence ID" value="GGC37803.1"/>
    <property type="molecule type" value="Genomic_DNA"/>
</dbReference>
<dbReference type="SUPFAM" id="SSF69255">
    <property type="entry name" value="gp5 N-terminal domain-like"/>
    <property type="match status" value="1"/>
</dbReference>
<dbReference type="Proteomes" id="UP000635885">
    <property type="component" value="Unassembled WGS sequence"/>
</dbReference>
<sequence>MSGKSPNDSLQLPISFEIKIGGKPLSKELVVMKIFVKSEVNKIARASISILGGNSYENAFLESENVDFEPGKEIEIALGYSEKNTQVFSGIIVKHKLDIGQGYLNYASRSLVVLEAADKAIKLTVEKSSELYEKKKDSDIINTILSSGGMLKNVEATKLQHDFISRYESTDWEFILNRAKANGMLVFNGLNKVMISTPKVSGTEKAVLIYGKDAYSFHAELNGSSQFQQLEAVNYDVFNESEVKQNASEPSQLDKPGSIDGKKLGKITAPTSLKWHVPVPIQSQELKSIADAVLINARLKRIVGEISFRGMTDVTLGDLMKFEGFGKLFNGLVYVTGVEHRIENGEFLSRISFGLKDEWMNQIQSPTPFLVKSISGLHVGIVKKIDGDPDKKNRIKVMIPSLKNTGEGLWAMLGHAYAGNSYGSFFIPELNSEVIIGFLGDDPRFPVVLGSLYSKINKAKETFTKENNIKSILTKGGIRVEFDDKDKAYKISTPGKNSILVSDKSKGVEIEDQNGNIILTSSKGISITSKKDIILSSSGKIELKGNKGVSVSSSAGDVQIEGKNLSAKAKAKVELSGSSGADIKSSGVVNIKGSMINVN</sequence>
<dbReference type="SUPFAM" id="SSF69279">
    <property type="entry name" value="Phage tail proteins"/>
    <property type="match status" value="1"/>
</dbReference>
<dbReference type="Gene3D" id="2.40.50.230">
    <property type="entry name" value="Gp5 N-terminal domain"/>
    <property type="match status" value="1"/>
</dbReference>
<accession>A0ABQ1MAW3</accession>
<name>A0ABQ1MAW3_9BACT</name>
<feature type="domain" description="Gp5/Type VI secretion system Vgr protein OB-fold" evidence="1">
    <location>
        <begin position="379"/>
        <end position="453"/>
    </location>
</feature>
<dbReference type="InterPro" id="IPR006531">
    <property type="entry name" value="Gp5/Vgr_OB"/>
</dbReference>
<evidence type="ECO:0000259" key="1">
    <source>
        <dbReference type="Pfam" id="PF04717"/>
    </source>
</evidence>
<evidence type="ECO:0000313" key="3">
    <source>
        <dbReference type="Proteomes" id="UP000635885"/>
    </source>
</evidence>
<reference evidence="3" key="1">
    <citation type="journal article" date="2019" name="Int. J. Syst. Evol. Microbiol.">
        <title>The Global Catalogue of Microorganisms (GCM) 10K type strain sequencing project: providing services to taxonomists for standard genome sequencing and annotation.</title>
        <authorList>
            <consortium name="The Broad Institute Genomics Platform"/>
            <consortium name="The Broad Institute Genome Sequencing Center for Infectious Disease"/>
            <person name="Wu L."/>
            <person name="Ma J."/>
        </authorList>
    </citation>
    <scope>NUCLEOTIDE SEQUENCE [LARGE SCALE GENOMIC DNA]</scope>
    <source>
        <strain evidence="3">CGMCC 1.12479</strain>
    </source>
</reference>
<dbReference type="Pfam" id="PF04717">
    <property type="entry name" value="Phage_base_V"/>
    <property type="match status" value="1"/>
</dbReference>